<dbReference type="RefSeq" id="WP_130435386.1">
    <property type="nucleotide sequence ID" value="NZ_SGXF01000004.1"/>
</dbReference>
<dbReference type="OrthoDB" id="9776016at2"/>
<proteinExistence type="predicted"/>
<dbReference type="EMBL" id="SGXF01000004">
    <property type="protein sequence ID" value="RZS94261.1"/>
    <property type="molecule type" value="Genomic_DNA"/>
</dbReference>
<organism evidence="2 3">
    <name type="scientific">Cuneatibacter caecimuris</name>
    <dbReference type="NCBI Taxonomy" id="1796618"/>
    <lineage>
        <taxon>Bacteria</taxon>
        <taxon>Bacillati</taxon>
        <taxon>Bacillota</taxon>
        <taxon>Clostridia</taxon>
        <taxon>Lachnospirales</taxon>
        <taxon>Lachnospiraceae</taxon>
        <taxon>Cuneatibacter</taxon>
    </lineage>
</organism>
<dbReference type="InterPro" id="IPR050177">
    <property type="entry name" value="Lipid_A_modif_metabolic_enz"/>
</dbReference>
<dbReference type="SUPFAM" id="SSF51735">
    <property type="entry name" value="NAD(P)-binding Rossmann-fold domains"/>
    <property type="match status" value="1"/>
</dbReference>
<name>A0A4Q7P2X1_9FIRM</name>
<evidence type="ECO:0000313" key="3">
    <source>
        <dbReference type="Proteomes" id="UP000292927"/>
    </source>
</evidence>
<dbReference type="PANTHER" id="PTHR43245">
    <property type="entry name" value="BIFUNCTIONAL POLYMYXIN RESISTANCE PROTEIN ARNA"/>
    <property type="match status" value="1"/>
</dbReference>
<evidence type="ECO:0000259" key="1">
    <source>
        <dbReference type="Pfam" id="PF01370"/>
    </source>
</evidence>
<dbReference type="Pfam" id="PF01370">
    <property type="entry name" value="Epimerase"/>
    <property type="match status" value="1"/>
</dbReference>
<dbReference type="AlphaFoldDB" id="A0A4Q7P2X1"/>
<protein>
    <submittedName>
        <fullName evidence="2">Nucleoside-diphosphate-sugar epimerase</fullName>
    </submittedName>
</protein>
<dbReference type="InterPro" id="IPR036291">
    <property type="entry name" value="NAD(P)-bd_dom_sf"/>
</dbReference>
<sequence>MKKTLVIGGFGNIGLGVTKALVNEGYDVTVTTLPMEGENPVPGTKWVQADRKDAEGFRSAVGGGYEYVIDFACFTLEDAEQDYELFSADVKHMIAVSTGASYGALLGREIPIREHMVQRPTWGYGVTKKAMEEFFFDKFRKEGFPITIFRPTVTYGRAGTLVRQIGMDNSWVDRIRKGKPIVTGNPYILRNFLYVDDAPGAFLGALRHEWCKGQAYNLGAMRGWDWGAYHTAMMEILGREVEMVEVPLKTLQSSPHFEVSPMITTNFIYNGLYAGDKIARDIPEFCPCTDLKTGLTKALEYLEERNLIPDSDEMTWEDELIEAQRQSVIYLSGLKK</sequence>
<evidence type="ECO:0000313" key="2">
    <source>
        <dbReference type="EMBL" id="RZS94261.1"/>
    </source>
</evidence>
<dbReference type="PANTHER" id="PTHR43245:SF13">
    <property type="entry name" value="UDP-D-APIOSE_UDP-D-XYLOSE SYNTHASE 2"/>
    <property type="match status" value="1"/>
</dbReference>
<gene>
    <name evidence="2" type="ORF">EV209_2099</name>
</gene>
<dbReference type="Proteomes" id="UP000292927">
    <property type="component" value="Unassembled WGS sequence"/>
</dbReference>
<reference evidence="2 3" key="1">
    <citation type="submission" date="2019-02" db="EMBL/GenBank/DDBJ databases">
        <title>Genomic Encyclopedia of Type Strains, Phase IV (KMG-IV): sequencing the most valuable type-strain genomes for metagenomic binning, comparative biology and taxonomic classification.</title>
        <authorList>
            <person name="Goeker M."/>
        </authorList>
    </citation>
    <scope>NUCLEOTIDE SEQUENCE [LARGE SCALE GENOMIC DNA]</scope>
    <source>
        <strain evidence="2 3">DSM 29486</strain>
    </source>
</reference>
<dbReference type="InterPro" id="IPR001509">
    <property type="entry name" value="Epimerase_deHydtase"/>
</dbReference>
<keyword evidence="3" id="KW-1185">Reference proteome</keyword>
<dbReference type="Gene3D" id="3.40.50.720">
    <property type="entry name" value="NAD(P)-binding Rossmann-like Domain"/>
    <property type="match status" value="1"/>
</dbReference>
<feature type="domain" description="NAD-dependent epimerase/dehydratase" evidence="1">
    <location>
        <begin position="5"/>
        <end position="219"/>
    </location>
</feature>
<accession>A0A4Q7P2X1</accession>
<comment type="caution">
    <text evidence="2">The sequence shown here is derived from an EMBL/GenBank/DDBJ whole genome shotgun (WGS) entry which is preliminary data.</text>
</comment>